<keyword evidence="2 5" id="KW-0812">Transmembrane</keyword>
<proteinExistence type="inferred from homology"/>
<protein>
    <recommendedName>
        <fullName evidence="5">Probable membrane transporter protein</fullName>
    </recommendedName>
</protein>
<feature type="transmembrane region" description="Helical" evidence="5">
    <location>
        <begin position="213"/>
        <end position="233"/>
    </location>
</feature>
<feature type="transmembrane region" description="Helical" evidence="5">
    <location>
        <begin position="110"/>
        <end position="127"/>
    </location>
</feature>
<keyword evidence="3 5" id="KW-1133">Transmembrane helix</keyword>
<evidence type="ECO:0000313" key="6">
    <source>
        <dbReference type="EMBL" id="SDL08518.1"/>
    </source>
</evidence>
<dbReference type="STRING" id="246191.SAMN05660337_2027"/>
<accession>A0A1G9H692</accession>
<feature type="transmembrane region" description="Helical" evidence="5">
    <location>
        <begin position="85"/>
        <end position="103"/>
    </location>
</feature>
<evidence type="ECO:0000256" key="2">
    <source>
        <dbReference type="ARBA" id="ARBA00022692"/>
    </source>
</evidence>
<evidence type="ECO:0000256" key="1">
    <source>
        <dbReference type="ARBA" id="ARBA00004141"/>
    </source>
</evidence>
<feature type="transmembrane region" description="Helical" evidence="5">
    <location>
        <begin position="245"/>
        <end position="264"/>
    </location>
</feature>
<sequence length="265" mass="27503">MISTLLIFVVLGAIAGILAGLLGIGGGLVIVPILYFALPQLGITEAQLMHVALGTSLATIIFTSISSMRAHNSRGAIRWDIFKTITPGILIGTFLGSCFAAYLNTTILKIIFVIFLYYVASQMLLGLKPKASRQVPGTWGMFGAGNAIGAMSSLVGIGGGTLSVPFLTMCNIPIHTAIGTAAAIGLPIALAGTAGFIWTGIGVQGLPDWTIGFVYLPALIGIVSTSMLTAPFGAKLAHSLPVAKLKMIFAILLLVVATKMLISLF</sequence>
<feature type="transmembrane region" description="Helical" evidence="5">
    <location>
        <begin position="6"/>
        <end position="36"/>
    </location>
</feature>
<dbReference type="EMBL" id="FNGA01000003">
    <property type="protein sequence ID" value="SDL08518.1"/>
    <property type="molecule type" value="Genomic_DNA"/>
</dbReference>
<feature type="transmembrane region" description="Helical" evidence="5">
    <location>
        <begin position="147"/>
        <end position="168"/>
    </location>
</feature>
<evidence type="ECO:0000313" key="7">
    <source>
        <dbReference type="Proteomes" id="UP000199053"/>
    </source>
</evidence>
<evidence type="ECO:0000256" key="4">
    <source>
        <dbReference type="ARBA" id="ARBA00023136"/>
    </source>
</evidence>
<dbReference type="PANTHER" id="PTHR43483">
    <property type="entry name" value="MEMBRANE TRANSPORTER PROTEIN HI_0806-RELATED"/>
    <property type="match status" value="1"/>
</dbReference>
<keyword evidence="7" id="KW-1185">Reference proteome</keyword>
<dbReference type="OrthoDB" id="457670at2"/>
<keyword evidence="4 5" id="KW-0472">Membrane</keyword>
<dbReference type="Pfam" id="PF01925">
    <property type="entry name" value="TauE"/>
    <property type="match status" value="1"/>
</dbReference>
<comment type="subcellular location">
    <subcellularLocation>
        <location evidence="5">Cell membrane</location>
        <topology evidence="5">Multi-pass membrane protein</topology>
    </subcellularLocation>
    <subcellularLocation>
        <location evidence="1">Membrane</location>
        <topology evidence="1">Multi-pass membrane protein</topology>
    </subcellularLocation>
</comment>
<feature type="transmembrane region" description="Helical" evidence="5">
    <location>
        <begin position="180"/>
        <end position="201"/>
    </location>
</feature>
<dbReference type="AlphaFoldDB" id="A0A1G9H692"/>
<feature type="transmembrane region" description="Helical" evidence="5">
    <location>
        <begin position="48"/>
        <end position="65"/>
    </location>
</feature>
<reference evidence="7" key="1">
    <citation type="submission" date="2016-10" db="EMBL/GenBank/DDBJ databases">
        <authorList>
            <person name="Varghese N."/>
            <person name="Submissions S."/>
        </authorList>
    </citation>
    <scope>NUCLEOTIDE SEQUENCE [LARGE SCALE GENOMIC DNA]</scope>
    <source>
        <strain evidence="7">DSM 16995</strain>
    </source>
</reference>
<dbReference type="PANTHER" id="PTHR43483:SF3">
    <property type="entry name" value="MEMBRANE TRANSPORTER PROTEIN HI_0806-RELATED"/>
    <property type="match status" value="1"/>
</dbReference>
<keyword evidence="5" id="KW-1003">Cell membrane</keyword>
<name>A0A1G9H692_9BACT</name>
<organism evidence="6 7">
    <name type="scientific">Maridesulfovibrio ferrireducens</name>
    <dbReference type="NCBI Taxonomy" id="246191"/>
    <lineage>
        <taxon>Bacteria</taxon>
        <taxon>Pseudomonadati</taxon>
        <taxon>Thermodesulfobacteriota</taxon>
        <taxon>Desulfovibrionia</taxon>
        <taxon>Desulfovibrionales</taxon>
        <taxon>Desulfovibrionaceae</taxon>
        <taxon>Maridesulfovibrio</taxon>
    </lineage>
</organism>
<evidence type="ECO:0000256" key="5">
    <source>
        <dbReference type="RuleBase" id="RU363041"/>
    </source>
</evidence>
<comment type="similarity">
    <text evidence="5">Belongs to the 4-toluene sulfonate uptake permease (TSUP) (TC 2.A.102) family.</text>
</comment>
<dbReference type="InterPro" id="IPR002781">
    <property type="entry name" value="TM_pro_TauE-like"/>
</dbReference>
<dbReference type="Proteomes" id="UP000199053">
    <property type="component" value="Unassembled WGS sequence"/>
</dbReference>
<dbReference type="GO" id="GO:0005886">
    <property type="term" value="C:plasma membrane"/>
    <property type="evidence" value="ECO:0007669"/>
    <property type="project" value="UniProtKB-SubCell"/>
</dbReference>
<dbReference type="RefSeq" id="WP_092160754.1">
    <property type="nucleotide sequence ID" value="NZ_FNGA01000003.1"/>
</dbReference>
<evidence type="ECO:0000256" key="3">
    <source>
        <dbReference type="ARBA" id="ARBA00022989"/>
    </source>
</evidence>
<gene>
    <name evidence="6" type="ORF">SAMN05660337_2027</name>
</gene>